<dbReference type="OrthoDB" id="419167at2759"/>
<accession>A0A5A7RBV8</accession>
<keyword evidence="2" id="KW-0813">Transport</keyword>
<gene>
    <name evidence="2" type="ORF">STAS_32383</name>
</gene>
<keyword evidence="3" id="KW-1185">Reference proteome</keyword>
<keyword evidence="1" id="KW-1133">Transmembrane helix</keyword>
<sequence>MPIDQCFVYEVEIGEKKPQKTYDVNMDSNPTGAVASTSDVHELPMEMNEMKIREDKTDDHEDTTKIFRALNYMLRVIGIFHRDTKLWNLLATQKAAQVIDWYRHSHPLRLCINSLKGSPLTIDVWTVVADGRNVDMVASNLAPISVNFLTQAAKVIFAIVMLIFQLALFLQARRRKVGEKTLLSFPTFIQ</sequence>
<dbReference type="InterPro" id="IPR011009">
    <property type="entry name" value="Kinase-like_dom_sf"/>
</dbReference>
<dbReference type="EMBL" id="BKCP01011514">
    <property type="protein sequence ID" value="GER54756.1"/>
    <property type="molecule type" value="Genomic_DNA"/>
</dbReference>
<evidence type="ECO:0000313" key="3">
    <source>
        <dbReference type="Proteomes" id="UP000325081"/>
    </source>
</evidence>
<organism evidence="2 3">
    <name type="scientific">Striga asiatica</name>
    <name type="common">Asiatic witchweed</name>
    <name type="synonym">Buchnera asiatica</name>
    <dbReference type="NCBI Taxonomy" id="4170"/>
    <lineage>
        <taxon>Eukaryota</taxon>
        <taxon>Viridiplantae</taxon>
        <taxon>Streptophyta</taxon>
        <taxon>Embryophyta</taxon>
        <taxon>Tracheophyta</taxon>
        <taxon>Spermatophyta</taxon>
        <taxon>Magnoliopsida</taxon>
        <taxon>eudicotyledons</taxon>
        <taxon>Gunneridae</taxon>
        <taxon>Pentapetalae</taxon>
        <taxon>asterids</taxon>
        <taxon>lamiids</taxon>
        <taxon>Lamiales</taxon>
        <taxon>Orobanchaceae</taxon>
        <taxon>Buchnereae</taxon>
        <taxon>Striga</taxon>
    </lineage>
</organism>
<evidence type="ECO:0000313" key="2">
    <source>
        <dbReference type="EMBL" id="GER54756.1"/>
    </source>
</evidence>
<keyword evidence="1" id="KW-0812">Transmembrane</keyword>
<keyword evidence="2" id="KW-0762">Sugar transport</keyword>
<dbReference type="SUPFAM" id="SSF56112">
    <property type="entry name" value="Protein kinase-like (PK-like)"/>
    <property type="match status" value="1"/>
</dbReference>
<reference evidence="3" key="1">
    <citation type="journal article" date="2019" name="Curr. Biol.">
        <title>Genome Sequence of Striga asiatica Provides Insight into the Evolution of Plant Parasitism.</title>
        <authorList>
            <person name="Yoshida S."/>
            <person name="Kim S."/>
            <person name="Wafula E.K."/>
            <person name="Tanskanen J."/>
            <person name="Kim Y.M."/>
            <person name="Honaas L."/>
            <person name="Yang Z."/>
            <person name="Spallek T."/>
            <person name="Conn C.E."/>
            <person name="Ichihashi Y."/>
            <person name="Cheong K."/>
            <person name="Cui S."/>
            <person name="Der J.P."/>
            <person name="Gundlach H."/>
            <person name="Jiao Y."/>
            <person name="Hori C."/>
            <person name="Ishida J.K."/>
            <person name="Kasahara H."/>
            <person name="Kiba T."/>
            <person name="Kim M.S."/>
            <person name="Koo N."/>
            <person name="Laohavisit A."/>
            <person name="Lee Y.H."/>
            <person name="Lumba S."/>
            <person name="McCourt P."/>
            <person name="Mortimer J.C."/>
            <person name="Mutuku J.M."/>
            <person name="Nomura T."/>
            <person name="Sasaki-Sekimoto Y."/>
            <person name="Seto Y."/>
            <person name="Wang Y."/>
            <person name="Wakatake T."/>
            <person name="Sakakibara H."/>
            <person name="Demura T."/>
            <person name="Yamaguchi S."/>
            <person name="Yoneyama K."/>
            <person name="Manabe R.I."/>
            <person name="Nelson D.C."/>
            <person name="Schulman A.H."/>
            <person name="Timko M.P."/>
            <person name="dePamphilis C.W."/>
            <person name="Choi D."/>
            <person name="Shirasu K."/>
        </authorList>
    </citation>
    <scope>NUCLEOTIDE SEQUENCE [LARGE SCALE GENOMIC DNA]</scope>
    <source>
        <strain evidence="3">cv. UVA1</strain>
    </source>
</reference>
<proteinExistence type="predicted"/>
<feature type="non-terminal residue" evidence="2">
    <location>
        <position position="190"/>
    </location>
</feature>
<keyword evidence="1" id="KW-0472">Membrane</keyword>
<name>A0A5A7RBV8_STRAF</name>
<comment type="caution">
    <text evidence="2">The sequence shown here is derived from an EMBL/GenBank/DDBJ whole genome shotgun (WGS) entry which is preliminary data.</text>
</comment>
<dbReference type="Proteomes" id="UP000325081">
    <property type="component" value="Unassembled WGS sequence"/>
</dbReference>
<protein>
    <submittedName>
        <fullName evidence="2">Nucleotide-sugar transporter family protein</fullName>
    </submittedName>
</protein>
<feature type="transmembrane region" description="Helical" evidence="1">
    <location>
        <begin position="148"/>
        <end position="170"/>
    </location>
</feature>
<evidence type="ECO:0000256" key="1">
    <source>
        <dbReference type="SAM" id="Phobius"/>
    </source>
</evidence>
<dbReference type="AlphaFoldDB" id="A0A5A7RBV8"/>